<dbReference type="Proteomes" id="UP001165186">
    <property type="component" value="Unassembled WGS sequence"/>
</dbReference>
<sequence length="1203" mass="132812">MSASLDDEKAADERQDNMKVPTRSDSGDQEALAHHSTYLEDGEAHLTPEHREYLLKRHGTLSLDPLPSADPADPYNWPSWKKNINLILVAFHAMMTTFIAAGIIPAFEDIALDLGCSLQRASYLTSMQIAVLGYAPLFWKPISYRYGRRPVWLISTIGAAVCNIGCAVSHTYAAMAACRCLVSFFISPAIAIGSGVVVETFFKKDRGRHMGIWTLMVTLGPPTGPFLMGFVIYHVGYRWVYWIYAMINGGQFIGYFFFGPETRYIRQGVRHAGSAFKQEYLNFGRLDSTPLRPFEFIQPTALARYKSILIPTISYTIVFGFASVFLTVEIPQVFLPKFEFNPQQIGLQFLGVIIGSVIGEQLGGPLSDVWMNRKAKTDGSTRPPPEHRLWLSYFGFLLTMVGLIVFGVRTEQAPHLHWNVTPIVGIAISAVGNQIVTTVLVTYAVDCHPEASSSIGVFVNLIRSTWGFIGPFWFPAMIDSLGVSGSGGLMAGIVFVASWLPIIFLQARGGAWRKRRALKDETILLRPEAKTPQLEWVRCTKVENHPDYGTYELNDGIDTLMLSSDSGPTTNYSGITRVPFHRNIPRKRDLDHTIEASFRDNFLHDGSTSNQAVHNVTKGKAVHDWRGPMVFMRKKELGYNPLSYEDITLQDFRDVVDYLIYYGNPQFENTGYSIADVDALMGNYGDDELGKGDAVKELDEHEAALRPPWRKKLDELKRQQADIDQKILHPREPTHDEMIEWIRDIKQMQALSAPKLLNSTLTKRRLKSVRVNCVGDLHSDKGKFTAVEMPGGHPFFEDGFQASPISPVSKLVGFPVRGKRQPRYPDSDNTPESYDNPAAAHLFTEMDPRSPHWGFSLSRLYWGYQVGSIVLMRDDGEDLTVEQAEALCGFCQVVVAPLLEDALVEAVAKETIMDMISPQLFEQTIDLVRDQRNQVQALLKGKTTADIFPLNTTASPLLPTPTTATTTATAAPSRPSLWDRKDSKLDTTTLSPPPSVQPLSPDDSTSPPALAPSPFTRAVRISCVADTTPTSPKHIALALPPTHPAFSAPIAPLSRLAGLPVRCWRDPSSTQPPATPAGWVSSSEPDARVASILPPAAGDNPEVSHLMIEWEDMRHPFWGFASPAWQRDVGSVVVVRADGGDLDVAVCRALVEYVVGRCQPLFEEALQGKRERGGVVGRIGPGEWVGKGVGVWVEGGGVGGGGA</sequence>
<keyword evidence="2" id="KW-1185">Reference proteome</keyword>
<proteinExistence type="predicted"/>
<evidence type="ECO:0000313" key="1">
    <source>
        <dbReference type="EMBL" id="GME24409.1"/>
    </source>
</evidence>
<dbReference type="EMBL" id="BSXG01000013">
    <property type="protein sequence ID" value="GME24409.1"/>
    <property type="molecule type" value="Genomic_DNA"/>
</dbReference>
<reference evidence="1" key="1">
    <citation type="submission" date="2024-09" db="EMBL/GenBank/DDBJ databases">
        <title>Draft Genome Sequences of Neofusicoccum parvum.</title>
        <authorList>
            <person name="Ashida A."/>
            <person name="Camagna M."/>
            <person name="Tanaka A."/>
            <person name="Takemoto D."/>
        </authorList>
    </citation>
    <scope>NUCLEOTIDE SEQUENCE</scope>
    <source>
        <strain evidence="1">PPO83</strain>
    </source>
</reference>
<evidence type="ECO:0000313" key="2">
    <source>
        <dbReference type="Proteomes" id="UP001165186"/>
    </source>
</evidence>
<comment type="caution">
    <text evidence="1">The sequence shown here is derived from an EMBL/GenBank/DDBJ whole genome shotgun (WGS) entry which is preliminary data.</text>
</comment>
<gene>
    <name evidence="1" type="primary">g10432</name>
    <name evidence="1" type="ORF">NpPPO83_00010432</name>
</gene>
<accession>A0ACB5RV68</accession>
<name>A0ACB5RV68_9PEZI</name>
<protein>
    <submittedName>
        <fullName evidence="1">Zinc finger MYND-type protein</fullName>
    </submittedName>
</protein>
<organism evidence="1 2">
    <name type="scientific">Neofusicoccum parvum</name>
    <dbReference type="NCBI Taxonomy" id="310453"/>
    <lineage>
        <taxon>Eukaryota</taxon>
        <taxon>Fungi</taxon>
        <taxon>Dikarya</taxon>
        <taxon>Ascomycota</taxon>
        <taxon>Pezizomycotina</taxon>
        <taxon>Dothideomycetes</taxon>
        <taxon>Dothideomycetes incertae sedis</taxon>
        <taxon>Botryosphaeriales</taxon>
        <taxon>Botryosphaeriaceae</taxon>
        <taxon>Neofusicoccum</taxon>
    </lineage>
</organism>